<dbReference type="PANTHER" id="PTHR42760">
    <property type="entry name" value="SHORT-CHAIN DEHYDROGENASES/REDUCTASES FAMILY MEMBER"/>
    <property type="match status" value="1"/>
</dbReference>
<dbReference type="NCBIfam" id="NF009466">
    <property type="entry name" value="PRK12826.1-2"/>
    <property type="match status" value="1"/>
</dbReference>
<evidence type="ECO:0000256" key="2">
    <source>
        <dbReference type="ARBA" id="ARBA00023002"/>
    </source>
</evidence>
<protein>
    <recommendedName>
        <fullName evidence="5">Oxidoreductase</fullName>
    </recommendedName>
</protein>
<keyword evidence="4" id="KW-1185">Reference proteome</keyword>
<dbReference type="PATRIC" id="fig|1429438.4.peg.5945"/>
<dbReference type="CDD" id="cd05233">
    <property type="entry name" value="SDR_c"/>
    <property type="match status" value="1"/>
</dbReference>
<evidence type="ECO:0000256" key="1">
    <source>
        <dbReference type="ARBA" id="ARBA00006484"/>
    </source>
</evidence>
<evidence type="ECO:0000313" key="4">
    <source>
        <dbReference type="Proteomes" id="UP000019141"/>
    </source>
</evidence>
<dbReference type="PRINTS" id="PR00080">
    <property type="entry name" value="SDRFAMILY"/>
</dbReference>
<dbReference type="PRINTS" id="PR00081">
    <property type="entry name" value="GDHRDH"/>
</dbReference>
<dbReference type="AlphaFoldDB" id="W4LB50"/>
<dbReference type="Gene3D" id="3.40.50.720">
    <property type="entry name" value="NAD(P)-binding Rossmann-like Domain"/>
    <property type="match status" value="1"/>
</dbReference>
<proteinExistence type="inferred from homology"/>
<dbReference type="PANTHER" id="PTHR42760:SF133">
    <property type="entry name" value="3-OXOACYL-[ACYL-CARRIER-PROTEIN] REDUCTASE"/>
    <property type="match status" value="1"/>
</dbReference>
<evidence type="ECO:0000313" key="3">
    <source>
        <dbReference type="EMBL" id="ETW95278.1"/>
    </source>
</evidence>
<comment type="caution">
    <text evidence="3">The sequence shown here is derived from an EMBL/GenBank/DDBJ whole genome shotgun (WGS) entry which is preliminary data.</text>
</comment>
<dbReference type="Pfam" id="PF13561">
    <property type="entry name" value="adh_short_C2"/>
    <property type="match status" value="1"/>
</dbReference>
<reference evidence="3 4" key="1">
    <citation type="journal article" date="2014" name="Nature">
        <title>An environmental bacterial taxon with a large and distinct metabolic repertoire.</title>
        <authorList>
            <person name="Wilson M.C."/>
            <person name="Mori T."/>
            <person name="Ruckert C."/>
            <person name="Uria A.R."/>
            <person name="Helf M.J."/>
            <person name="Takada K."/>
            <person name="Gernert C."/>
            <person name="Steffens U.A."/>
            <person name="Heycke N."/>
            <person name="Schmitt S."/>
            <person name="Rinke C."/>
            <person name="Helfrich E.J."/>
            <person name="Brachmann A.O."/>
            <person name="Gurgui C."/>
            <person name="Wakimoto T."/>
            <person name="Kracht M."/>
            <person name="Crusemann M."/>
            <person name="Hentschel U."/>
            <person name="Abe I."/>
            <person name="Matsunaga S."/>
            <person name="Kalinowski J."/>
            <person name="Takeyama H."/>
            <person name="Piel J."/>
        </authorList>
    </citation>
    <scope>NUCLEOTIDE SEQUENCE [LARGE SCALE GENOMIC DNA]</scope>
    <source>
        <strain evidence="4">TSY1</strain>
    </source>
</reference>
<dbReference type="HOGENOM" id="CLU_010194_1_0_7"/>
<keyword evidence="2" id="KW-0560">Oxidoreductase</keyword>
<evidence type="ECO:0008006" key="5">
    <source>
        <dbReference type="Google" id="ProtNLM"/>
    </source>
</evidence>
<dbReference type="GO" id="GO:0016616">
    <property type="term" value="F:oxidoreductase activity, acting on the CH-OH group of donors, NAD or NADP as acceptor"/>
    <property type="evidence" value="ECO:0007669"/>
    <property type="project" value="TreeGrafter"/>
</dbReference>
<dbReference type="NCBIfam" id="NF005559">
    <property type="entry name" value="PRK07231.1"/>
    <property type="match status" value="1"/>
</dbReference>
<organism evidence="3 4">
    <name type="scientific">Entotheonella factor</name>
    <dbReference type="NCBI Taxonomy" id="1429438"/>
    <lineage>
        <taxon>Bacteria</taxon>
        <taxon>Pseudomonadati</taxon>
        <taxon>Nitrospinota/Tectimicrobiota group</taxon>
        <taxon>Candidatus Tectimicrobiota</taxon>
        <taxon>Candidatus Entotheonellia</taxon>
        <taxon>Candidatus Entotheonellales</taxon>
        <taxon>Candidatus Entotheonellaceae</taxon>
        <taxon>Candidatus Entotheonella</taxon>
    </lineage>
</organism>
<gene>
    <name evidence="3" type="ORF">ETSY1_31295</name>
</gene>
<dbReference type="EMBL" id="AZHW01000936">
    <property type="protein sequence ID" value="ETW95278.1"/>
    <property type="molecule type" value="Genomic_DNA"/>
</dbReference>
<accession>W4LB50</accession>
<dbReference type="Proteomes" id="UP000019141">
    <property type="component" value="Unassembled WGS sequence"/>
</dbReference>
<dbReference type="InterPro" id="IPR002347">
    <property type="entry name" value="SDR_fam"/>
</dbReference>
<dbReference type="SUPFAM" id="SSF51735">
    <property type="entry name" value="NAD(P)-binding Rossmann-fold domains"/>
    <property type="match status" value="1"/>
</dbReference>
<dbReference type="InterPro" id="IPR036291">
    <property type="entry name" value="NAD(P)-bd_dom_sf"/>
</dbReference>
<sequence length="263" mass="27084">MSEGKIAIVTGAGRGIGKAAALALAKQGTGVAVVDIQAEAAQQTAAEVQQLGAPSLAVQTDVAESAQVDAMVDRVVQEMGRVDMLVNNAYISGGYAPVPETTDEVWHRVLSVNLTGYFNCARAVSIVMIAQGEGGAMVNMSSGAGIRGSISAGVQYSASKAGIIGLTKGLAADLSPHGIRVNCIAPGVIDTGLGAPGTGWTRAELERYGQRDVALGRYGEPEDIADVIVFLLSDASRFMTGELIAVDGGASLGHRRKKMLQED</sequence>
<name>W4LB50_ENTF1</name>
<comment type="similarity">
    <text evidence="1">Belongs to the short-chain dehydrogenases/reductases (SDR) family.</text>
</comment>
<dbReference type="FunFam" id="3.40.50.720:FF:000084">
    <property type="entry name" value="Short-chain dehydrogenase reductase"/>
    <property type="match status" value="1"/>
</dbReference>